<dbReference type="GO" id="GO:0046872">
    <property type="term" value="F:metal ion binding"/>
    <property type="evidence" value="ECO:0007669"/>
    <property type="project" value="UniProtKB-KW"/>
</dbReference>
<evidence type="ECO:0000256" key="6">
    <source>
        <dbReference type="PIRSR" id="PIRSR000699-2"/>
    </source>
</evidence>
<dbReference type="PIRSF" id="PIRSF000699">
    <property type="entry name" value="PTS_IILac_III"/>
    <property type="match status" value="1"/>
</dbReference>
<dbReference type="PANTHER" id="PTHR34382">
    <property type="entry name" value="PTS SYSTEM N,N'-DIACETYLCHITOBIOSE-SPECIFIC EIIA COMPONENT"/>
    <property type="match status" value="1"/>
</dbReference>
<dbReference type="OrthoDB" id="350602at2"/>
<proteinExistence type="predicted"/>
<keyword evidence="9" id="KW-1185">Reference proteome</keyword>
<feature type="modified residue" description="Phosphohistidine; by HPr" evidence="7">
    <location>
        <position position="73"/>
    </location>
</feature>
<dbReference type="GO" id="GO:0009401">
    <property type="term" value="P:phosphoenolpyruvate-dependent sugar phosphotransferase system"/>
    <property type="evidence" value="ECO:0007669"/>
    <property type="project" value="UniProtKB-KW"/>
</dbReference>
<dbReference type="PANTHER" id="PTHR34382:SF7">
    <property type="entry name" value="PTS SYSTEM N,N'-DIACETYLCHITOBIOSE-SPECIFIC EIIA COMPONENT"/>
    <property type="match status" value="1"/>
</dbReference>
<dbReference type="Proteomes" id="UP000249890">
    <property type="component" value="Chromosome"/>
</dbReference>
<keyword evidence="6" id="KW-0460">Magnesium</keyword>
<keyword evidence="2" id="KW-0762">Sugar transport</keyword>
<keyword evidence="6" id="KW-0479">Metal-binding</keyword>
<dbReference type="InterPro" id="IPR036542">
    <property type="entry name" value="PTS_IIA_lac/cel_sf"/>
</dbReference>
<evidence type="ECO:0000256" key="1">
    <source>
        <dbReference type="ARBA" id="ARBA00022448"/>
    </source>
</evidence>
<evidence type="ECO:0000256" key="7">
    <source>
        <dbReference type="PROSITE-ProRule" id="PRU00418"/>
    </source>
</evidence>
<feature type="active site" description="Tele-phosphohistidine intermediate" evidence="5">
    <location>
        <position position="73"/>
    </location>
</feature>
<dbReference type="CDD" id="cd00215">
    <property type="entry name" value="PTS_IIA_lac"/>
    <property type="match status" value="1"/>
</dbReference>
<dbReference type="SUPFAM" id="SSF46973">
    <property type="entry name" value="Enzyme IIa from lactose specific PTS, IIa-lac"/>
    <property type="match status" value="1"/>
</dbReference>
<accession>A0A2Z2KK76</accession>
<keyword evidence="3" id="KW-0808">Transferase</keyword>
<dbReference type="PROSITE" id="PS51095">
    <property type="entry name" value="PTS_EIIA_TYPE_3"/>
    <property type="match status" value="1"/>
</dbReference>
<gene>
    <name evidence="8" type="ORF">B9T62_22390</name>
</gene>
<evidence type="ECO:0000256" key="5">
    <source>
        <dbReference type="PIRSR" id="PIRSR000699-1"/>
    </source>
</evidence>
<dbReference type="Gene3D" id="1.20.58.80">
    <property type="entry name" value="Phosphotransferase system, lactose/cellobiose-type IIA subunit"/>
    <property type="match status" value="1"/>
</dbReference>
<evidence type="ECO:0000256" key="4">
    <source>
        <dbReference type="ARBA" id="ARBA00022683"/>
    </source>
</evidence>
<dbReference type="Pfam" id="PF02255">
    <property type="entry name" value="PTS_IIA"/>
    <property type="match status" value="1"/>
</dbReference>
<keyword evidence="1" id="KW-0813">Transport</keyword>
<name>A0A2Z2KK76_9BACL</name>
<evidence type="ECO:0000256" key="3">
    <source>
        <dbReference type="ARBA" id="ARBA00022679"/>
    </source>
</evidence>
<dbReference type="InterPro" id="IPR003188">
    <property type="entry name" value="PTS_IIA_lac/cel"/>
</dbReference>
<feature type="binding site" evidence="6">
    <location>
        <position position="76"/>
    </location>
    <ligand>
        <name>Mg(2+)</name>
        <dbReference type="ChEBI" id="CHEBI:18420"/>
        <note>ligand shared between all trimeric partners</note>
    </ligand>
</feature>
<protein>
    <submittedName>
        <fullName evidence="8">PTS lactose/cellobiose transporter subunit IIA</fullName>
    </submittedName>
</protein>
<reference evidence="8 9" key="1">
    <citation type="submission" date="2017-06" db="EMBL/GenBank/DDBJ databases">
        <title>Complete genome sequence of Paenibacillus donghaensis KCTC 13049T isolated from East Sea sediment, South Korea.</title>
        <authorList>
            <person name="Jung B.K."/>
            <person name="Hong S.-J."/>
            <person name="Shin J.-H."/>
        </authorList>
    </citation>
    <scope>NUCLEOTIDE SEQUENCE [LARGE SCALE GENOMIC DNA]</scope>
    <source>
        <strain evidence="8 9">KCTC 13049</strain>
    </source>
</reference>
<organism evidence="8 9">
    <name type="scientific">Paenibacillus donghaensis</name>
    <dbReference type="NCBI Taxonomy" id="414771"/>
    <lineage>
        <taxon>Bacteria</taxon>
        <taxon>Bacillati</taxon>
        <taxon>Bacillota</taxon>
        <taxon>Bacilli</taxon>
        <taxon>Bacillales</taxon>
        <taxon>Paenibacillaceae</taxon>
        <taxon>Paenibacillus</taxon>
    </lineage>
</organism>
<dbReference type="EMBL" id="CP021780">
    <property type="protein sequence ID" value="ASA26427.1"/>
    <property type="molecule type" value="Genomic_DNA"/>
</dbReference>
<dbReference type="AlphaFoldDB" id="A0A2Z2KK76"/>
<comment type="cofactor">
    <cofactor evidence="6">
        <name>Mg(2+)</name>
        <dbReference type="ChEBI" id="CHEBI:18420"/>
    </cofactor>
    <text evidence="6">Binds 1 Mg(2+) ion per trimer.</text>
</comment>
<dbReference type="GO" id="GO:0016740">
    <property type="term" value="F:transferase activity"/>
    <property type="evidence" value="ECO:0007669"/>
    <property type="project" value="UniProtKB-KW"/>
</dbReference>
<evidence type="ECO:0000313" key="8">
    <source>
        <dbReference type="EMBL" id="ASA26427.1"/>
    </source>
</evidence>
<dbReference type="KEGG" id="pdh:B9T62_22390"/>
<sequence>MEQVAMELISKSGEARSLAFQALQEAKAGRTDEAALLMKESLICSKQAHKAQSKLLFSESEGNKTEITVLLIHAQDHLMNSLLAQELIKEIIELHESKADKSN</sequence>
<evidence type="ECO:0000256" key="2">
    <source>
        <dbReference type="ARBA" id="ARBA00022597"/>
    </source>
</evidence>
<evidence type="ECO:0000313" key="9">
    <source>
        <dbReference type="Proteomes" id="UP000249890"/>
    </source>
</evidence>
<keyword evidence="4" id="KW-0598">Phosphotransferase system</keyword>